<proteinExistence type="predicted"/>
<reference evidence="2 3" key="1">
    <citation type="journal article" date="2015" name="Genome Biol. Evol.">
        <title>Comparative Genomics of a Bacterivorous Green Alga Reveals Evolutionary Causalities and Consequences of Phago-Mixotrophic Mode of Nutrition.</title>
        <authorList>
            <person name="Burns J.A."/>
            <person name="Paasch A."/>
            <person name="Narechania A."/>
            <person name="Kim E."/>
        </authorList>
    </citation>
    <scope>NUCLEOTIDE SEQUENCE [LARGE SCALE GENOMIC DNA]</scope>
    <source>
        <strain evidence="2 3">PLY_AMNH</strain>
    </source>
</reference>
<organism evidence="2 3">
    <name type="scientific">Cymbomonas tetramitiformis</name>
    <dbReference type="NCBI Taxonomy" id="36881"/>
    <lineage>
        <taxon>Eukaryota</taxon>
        <taxon>Viridiplantae</taxon>
        <taxon>Chlorophyta</taxon>
        <taxon>Pyramimonadophyceae</taxon>
        <taxon>Pyramimonadales</taxon>
        <taxon>Pyramimonadaceae</taxon>
        <taxon>Cymbomonas</taxon>
    </lineage>
</organism>
<evidence type="ECO:0000313" key="2">
    <source>
        <dbReference type="EMBL" id="KAK3253215.1"/>
    </source>
</evidence>
<evidence type="ECO:0000256" key="1">
    <source>
        <dbReference type="SAM" id="MobiDB-lite"/>
    </source>
</evidence>
<comment type="caution">
    <text evidence="2">The sequence shown here is derived from an EMBL/GenBank/DDBJ whole genome shotgun (WGS) entry which is preliminary data.</text>
</comment>
<keyword evidence="3" id="KW-1185">Reference proteome</keyword>
<name>A0AAE0CFX8_9CHLO</name>
<sequence length="200" mass="23733">MMGEVYRRCERLTKDFKEGDEGIAGHFTKYAKEDFDRLLPLEERQQLQYIGIKRWNYLHTPLHSFAYCVNPRFHFIDHFADSEVRQDFHTCAMKFCEGDEDLATEMEVEYTEYCEKEGPWSSRAVWMQAKRQGETHQGHLFWKLYGDKAPSPRECAVKALTMTYHARATDGNNKRKKHTVTYKDEQYPEWEDPEVADGEE</sequence>
<feature type="region of interest" description="Disordered" evidence="1">
    <location>
        <begin position="170"/>
        <end position="200"/>
    </location>
</feature>
<protein>
    <submittedName>
        <fullName evidence="2">Uncharacterized protein</fullName>
    </submittedName>
</protein>
<feature type="compositionally biased region" description="Acidic residues" evidence="1">
    <location>
        <begin position="187"/>
        <end position="200"/>
    </location>
</feature>
<dbReference type="AlphaFoldDB" id="A0AAE0CFX8"/>
<gene>
    <name evidence="2" type="ORF">CYMTET_37522</name>
</gene>
<accession>A0AAE0CFX8</accession>
<dbReference type="Proteomes" id="UP001190700">
    <property type="component" value="Unassembled WGS sequence"/>
</dbReference>
<evidence type="ECO:0000313" key="3">
    <source>
        <dbReference type="Proteomes" id="UP001190700"/>
    </source>
</evidence>
<dbReference type="EMBL" id="LGRX02024949">
    <property type="protein sequence ID" value="KAK3253215.1"/>
    <property type="molecule type" value="Genomic_DNA"/>
</dbReference>